<dbReference type="InterPro" id="IPR036163">
    <property type="entry name" value="HMA_dom_sf"/>
</dbReference>
<reference evidence="18 19" key="1">
    <citation type="submission" date="2009-10" db="EMBL/GenBank/DDBJ databases">
        <authorList>
            <person name="Harkins D.M."/>
            <person name="Madupu R."/>
            <person name="Durkin A.S."/>
            <person name="Torralba M."/>
            <person name="Methe B."/>
            <person name="Sutton G.G."/>
            <person name="Strausberg R.L."/>
            <person name="Nelson K.E."/>
        </authorList>
    </citation>
    <scope>NUCLEOTIDE SEQUENCE [LARGE SCALE GENOMIC DNA]</scope>
    <source>
        <strain evidence="18 19">F0264</strain>
    </source>
</reference>
<dbReference type="InterPro" id="IPR008250">
    <property type="entry name" value="ATPase_P-typ_transduc_dom_A_sf"/>
</dbReference>
<evidence type="ECO:0000313" key="18">
    <source>
        <dbReference type="EMBL" id="EEY35425.1"/>
    </source>
</evidence>
<feature type="transmembrane region" description="Helical" evidence="16">
    <location>
        <begin position="696"/>
        <end position="715"/>
    </location>
</feature>
<evidence type="ECO:0000256" key="8">
    <source>
        <dbReference type="ARBA" id="ARBA00022833"/>
    </source>
</evidence>
<evidence type="ECO:0000256" key="13">
    <source>
        <dbReference type="ARBA" id="ARBA00023136"/>
    </source>
</evidence>
<feature type="transmembrane region" description="Helical" evidence="16">
    <location>
        <begin position="670"/>
        <end position="690"/>
    </location>
</feature>
<dbReference type="Pfam" id="PF00403">
    <property type="entry name" value="HMA"/>
    <property type="match status" value="1"/>
</dbReference>
<comment type="catalytic activity">
    <reaction evidence="15">
        <text>Zn(2+)(in) + ATP + H2O = Zn(2+)(out) + ADP + phosphate + H(+)</text>
        <dbReference type="Rhea" id="RHEA:20621"/>
        <dbReference type="ChEBI" id="CHEBI:15377"/>
        <dbReference type="ChEBI" id="CHEBI:15378"/>
        <dbReference type="ChEBI" id="CHEBI:29105"/>
        <dbReference type="ChEBI" id="CHEBI:30616"/>
        <dbReference type="ChEBI" id="CHEBI:43474"/>
        <dbReference type="ChEBI" id="CHEBI:456216"/>
        <dbReference type="EC" id="7.2.2.12"/>
    </reaction>
</comment>
<evidence type="ECO:0000313" key="19">
    <source>
        <dbReference type="Proteomes" id="UP000004226"/>
    </source>
</evidence>
<evidence type="ECO:0000259" key="17">
    <source>
        <dbReference type="PROSITE" id="PS50846"/>
    </source>
</evidence>
<dbReference type="PANTHER" id="PTHR48085:SF5">
    <property type="entry name" value="CADMIUM_ZINC-TRANSPORTING ATPASE HMA4-RELATED"/>
    <property type="match status" value="1"/>
</dbReference>
<proteinExistence type="inferred from homology"/>
<dbReference type="InterPro" id="IPR001757">
    <property type="entry name" value="P_typ_ATPase"/>
</dbReference>
<keyword evidence="9 16" id="KW-0067">ATP-binding</keyword>
<feature type="transmembrane region" description="Helical" evidence="16">
    <location>
        <begin position="367"/>
        <end position="388"/>
    </location>
</feature>
<dbReference type="GO" id="GO:0046872">
    <property type="term" value="F:metal ion binding"/>
    <property type="evidence" value="ECO:0007669"/>
    <property type="project" value="UniProtKB-KW"/>
</dbReference>
<keyword evidence="13 16" id="KW-0472">Membrane</keyword>
<keyword evidence="6 16" id="KW-0479">Metal-binding</keyword>
<dbReference type="Pfam" id="PF00702">
    <property type="entry name" value="Hydrolase"/>
    <property type="match status" value="1"/>
</dbReference>
<keyword evidence="8" id="KW-0862">Zinc</keyword>
<evidence type="ECO:0000256" key="2">
    <source>
        <dbReference type="ARBA" id="ARBA00006024"/>
    </source>
</evidence>
<dbReference type="InterPro" id="IPR023299">
    <property type="entry name" value="ATPase_P-typ_cyto_dom_N"/>
</dbReference>
<dbReference type="NCBIfam" id="TIGR01525">
    <property type="entry name" value="ATPase-IB_hvy"/>
    <property type="match status" value="1"/>
</dbReference>
<comment type="subcellular location">
    <subcellularLocation>
        <location evidence="1">Cell membrane</location>
        <topology evidence="1">Multi-pass membrane protein</topology>
    </subcellularLocation>
</comment>
<dbReference type="PROSITE" id="PS00154">
    <property type="entry name" value="ATPASE_E1_E2"/>
    <property type="match status" value="1"/>
</dbReference>
<gene>
    <name evidence="18" type="primary">cadA</name>
    <name evidence="18" type="ORF">HMPREF0554_2264</name>
</gene>
<dbReference type="InterPro" id="IPR027256">
    <property type="entry name" value="P-typ_ATPase_IB"/>
</dbReference>
<dbReference type="EC" id="7.2.2.12" evidence="14"/>
<dbReference type="SUPFAM" id="SSF56784">
    <property type="entry name" value="HAD-like"/>
    <property type="match status" value="1"/>
</dbReference>
<feature type="transmembrane region" description="Helical" evidence="16">
    <location>
        <begin position="104"/>
        <end position="125"/>
    </location>
</feature>
<dbReference type="PANTHER" id="PTHR48085">
    <property type="entry name" value="CADMIUM/ZINC-TRANSPORTING ATPASE HMA2-RELATED"/>
    <property type="match status" value="1"/>
</dbReference>
<evidence type="ECO:0000256" key="10">
    <source>
        <dbReference type="ARBA" id="ARBA00022842"/>
    </source>
</evidence>
<keyword evidence="11" id="KW-1278">Translocase</keyword>
<dbReference type="SUPFAM" id="SSF81653">
    <property type="entry name" value="Calcium ATPase, transduction domain A"/>
    <property type="match status" value="1"/>
</dbReference>
<dbReference type="InterPro" id="IPR017969">
    <property type="entry name" value="Heavy-metal-associated_CS"/>
</dbReference>
<dbReference type="Gene3D" id="3.40.50.1000">
    <property type="entry name" value="HAD superfamily/HAD-like"/>
    <property type="match status" value="1"/>
</dbReference>
<dbReference type="NCBIfam" id="TIGR01512">
    <property type="entry name" value="ATPase-IB2_Cd"/>
    <property type="match status" value="1"/>
</dbReference>
<dbReference type="GO" id="GO:0015086">
    <property type="term" value="F:cadmium ion transmembrane transporter activity"/>
    <property type="evidence" value="ECO:0007669"/>
    <property type="project" value="TreeGrafter"/>
</dbReference>
<dbReference type="AlphaFoldDB" id="D0GKF7"/>
<dbReference type="SUPFAM" id="SSF81665">
    <property type="entry name" value="Calcium ATPase, transmembrane domain M"/>
    <property type="match status" value="1"/>
</dbReference>
<keyword evidence="5 16" id="KW-0812">Transmembrane</keyword>
<dbReference type="SFLD" id="SFLDS00003">
    <property type="entry name" value="Haloacid_Dehalogenase"/>
    <property type="match status" value="1"/>
</dbReference>
<comment type="caution">
    <text evidence="18">The sequence shown here is derived from an EMBL/GenBank/DDBJ whole genome shotgun (WGS) entry which is preliminary data.</text>
</comment>
<dbReference type="GO" id="GO:0005524">
    <property type="term" value="F:ATP binding"/>
    <property type="evidence" value="ECO:0007669"/>
    <property type="project" value="UniProtKB-UniRule"/>
</dbReference>
<evidence type="ECO:0000256" key="5">
    <source>
        <dbReference type="ARBA" id="ARBA00022692"/>
    </source>
</evidence>
<comment type="similarity">
    <text evidence="2 16">Belongs to the cation transport ATPase (P-type) (TC 3.A.3) family. Type IB subfamily.</text>
</comment>
<dbReference type="NCBIfam" id="TIGR01494">
    <property type="entry name" value="ATPase_P-type"/>
    <property type="match status" value="1"/>
</dbReference>
<dbReference type="Gene3D" id="3.40.1110.10">
    <property type="entry name" value="Calcium-transporting ATPase, cytoplasmic domain N"/>
    <property type="match status" value="1"/>
</dbReference>
<accession>D0GKF7</accession>
<keyword evidence="3 16" id="KW-1003">Cell membrane</keyword>
<dbReference type="CDD" id="cd07548">
    <property type="entry name" value="P-type_ATPase-Cd_Zn_Co_like"/>
    <property type="match status" value="1"/>
</dbReference>
<dbReference type="InterPro" id="IPR006121">
    <property type="entry name" value="HMA_dom"/>
</dbReference>
<dbReference type="RefSeq" id="WP_006806952.1">
    <property type="nucleotide sequence ID" value="NZ_ADAD01000076.1"/>
</dbReference>
<dbReference type="eggNOG" id="COG2217">
    <property type="taxonomic scope" value="Bacteria"/>
</dbReference>
<evidence type="ECO:0000256" key="1">
    <source>
        <dbReference type="ARBA" id="ARBA00004651"/>
    </source>
</evidence>
<dbReference type="FunFam" id="3.40.1110.10:FF:000066">
    <property type="entry name" value="Cadmium-translocating P-type ATPase"/>
    <property type="match status" value="1"/>
</dbReference>
<dbReference type="CDD" id="cd00371">
    <property type="entry name" value="HMA"/>
    <property type="match status" value="1"/>
</dbReference>
<dbReference type="InterPro" id="IPR059000">
    <property type="entry name" value="ATPase_P-type_domA"/>
</dbReference>
<feature type="transmembrane region" description="Helical" evidence="16">
    <location>
        <begin position="335"/>
        <end position="355"/>
    </location>
</feature>
<keyword evidence="12 16" id="KW-1133">Transmembrane helix</keyword>
<dbReference type="InterPro" id="IPR044492">
    <property type="entry name" value="P_typ_ATPase_HD_dom"/>
</dbReference>
<evidence type="ECO:0000256" key="15">
    <source>
        <dbReference type="ARBA" id="ARBA00047308"/>
    </source>
</evidence>
<dbReference type="SFLD" id="SFLDF00027">
    <property type="entry name" value="p-type_atpase"/>
    <property type="match status" value="1"/>
</dbReference>
<dbReference type="PROSITE" id="PS01047">
    <property type="entry name" value="HMA_1"/>
    <property type="match status" value="1"/>
</dbReference>
<sequence length="722" mass="78668">MSQRIILNVKGLHCANCAAKIEKKLNEMQNVKEARIDLVGEKIFLTAEEKNGSVLVNAVQKIADSIEEGVKIFLPSKHNHAHSHDHAHDHSHHHSGEVGEMIKILVIGGIFYFAASYPNLFSAYLSPDTVTFAKIILFLISYIIIGGHVLTTAFKNILKGQFFDENFLMAVATIGAFAIGEYHEAVAVMFFYQVGELFQSMAVNKSRKSIASLMNIRPDYANLKVRNNITKVSPEEVKINDFIVVKPGEKVPLDGIITEGSSSFDTSALTGESLPVSKNIGEEVLSGSVNKTGLVTIKVTKLFSESTVSKILDLVENANSKKSKTENFITKFARYYTPTVVGIAVLMAIIPPLVLKETTFYEWLYKALVFLVLSCPCALVISIPLGFFGGIGGASRHGILIKGGNYLEALNNVETVVMDKTGTLTKGVFKVTQINPENNITKEELLQYAAYAESFSTHPIAESVIKEYQKNNLQIDKSLIKNYEEISGYGIKTEVNGKSVIAGNIKLMNLENIKTENNSQTGTVVYVAIDGKYAGNLLISDEIKEDSLRAIEDMKKIGVKKTVMLTGDSKAIGESIAEKLNIDKAYTELLPSDKVEKIEEIFEERKSNGKILFVGDGINDAPVLARADIGVAMGGVGSDAAIEAADVVIMNDEPSKIVTAIKIAKKTRTVVWQNIALALGVKIITLILGVMGFATIWAAIFADVGVALIAILNAARVIRMKV</sequence>
<keyword evidence="4" id="KW-0597">Phosphoprotein</keyword>
<dbReference type="InterPro" id="IPR023298">
    <property type="entry name" value="ATPase_P-typ_TM_dom_sf"/>
</dbReference>
<keyword evidence="7 16" id="KW-0547">Nucleotide-binding</keyword>
<protein>
    <recommendedName>
        <fullName evidence="14">P-type Zn(2+) transporter</fullName>
        <ecNumber evidence="14">7.2.2.12</ecNumber>
    </recommendedName>
</protein>
<name>D0GKF7_9FUSO</name>
<keyword evidence="10" id="KW-0460">Magnesium</keyword>
<dbReference type="PRINTS" id="PR00119">
    <property type="entry name" value="CATATPASE"/>
</dbReference>
<keyword evidence="19" id="KW-1185">Reference proteome</keyword>
<dbReference type="GO" id="GO:0016887">
    <property type="term" value="F:ATP hydrolysis activity"/>
    <property type="evidence" value="ECO:0007669"/>
    <property type="project" value="InterPro"/>
</dbReference>
<dbReference type="PRINTS" id="PR00941">
    <property type="entry name" value="CDATPASE"/>
</dbReference>
<dbReference type="FunFam" id="2.70.150.10:FF:000002">
    <property type="entry name" value="Copper-transporting ATPase 1, putative"/>
    <property type="match status" value="1"/>
</dbReference>
<organism evidence="18 19">
    <name type="scientific">Pseudoleptotrichia goodfellowii F0264</name>
    <dbReference type="NCBI Taxonomy" id="596323"/>
    <lineage>
        <taxon>Bacteria</taxon>
        <taxon>Fusobacteriati</taxon>
        <taxon>Fusobacteriota</taxon>
        <taxon>Fusobacteriia</taxon>
        <taxon>Fusobacteriales</taxon>
        <taxon>Leptotrichiaceae</taxon>
        <taxon>Pseudoleptotrichia</taxon>
    </lineage>
</organism>
<dbReference type="Gene3D" id="2.70.150.10">
    <property type="entry name" value="Calcium-transporting ATPase, cytoplasmic transduction domain A"/>
    <property type="match status" value="1"/>
</dbReference>
<evidence type="ECO:0000256" key="11">
    <source>
        <dbReference type="ARBA" id="ARBA00022967"/>
    </source>
</evidence>
<keyword evidence="18" id="KW-0378">Hydrolase</keyword>
<dbReference type="SFLD" id="SFLDG00002">
    <property type="entry name" value="C1.7:_P-type_atpase_like"/>
    <property type="match status" value="1"/>
</dbReference>
<feature type="transmembrane region" description="Helical" evidence="16">
    <location>
        <begin position="131"/>
        <end position="150"/>
    </location>
</feature>
<dbReference type="InterPro" id="IPR051014">
    <property type="entry name" value="Cation_Transport_ATPase_IB"/>
</dbReference>
<evidence type="ECO:0000256" key="7">
    <source>
        <dbReference type="ARBA" id="ARBA00022741"/>
    </source>
</evidence>
<evidence type="ECO:0000256" key="9">
    <source>
        <dbReference type="ARBA" id="ARBA00022840"/>
    </source>
</evidence>
<dbReference type="InterPro" id="IPR018303">
    <property type="entry name" value="ATPase_P-typ_P_site"/>
</dbReference>
<dbReference type="GO" id="GO:0016463">
    <property type="term" value="F:P-type zinc transporter activity"/>
    <property type="evidence" value="ECO:0007669"/>
    <property type="project" value="UniProtKB-EC"/>
</dbReference>
<dbReference type="EMBL" id="ADAD01000076">
    <property type="protein sequence ID" value="EEY35425.1"/>
    <property type="molecule type" value="Genomic_DNA"/>
</dbReference>
<evidence type="ECO:0000256" key="16">
    <source>
        <dbReference type="RuleBase" id="RU362081"/>
    </source>
</evidence>
<dbReference type="Gene3D" id="3.30.70.100">
    <property type="match status" value="1"/>
</dbReference>
<dbReference type="InterPro" id="IPR036412">
    <property type="entry name" value="HAD-like_sf"/>
</dbReference>
<evidence type="ECO:0000256" key="14">
    <source>
        <dbReference type="ARBA" id="ARBA00039097"/>
    </source>
</evidence>
<dbReference type="SUPFAM" id="SSF55008">
    <property type="entry name" value="HMA, heavy metal-associated domain"/>
    <property type="match status" value="1"/>
</dbReference>
<dbReference type="Proteomes" id="UP000004226">
    <property type="component" value="Unassembled WGS sequence"/>
</dbReference>
<dbReference type="PROSITE" id="PS50846">
    <property type="entry name" value="HMA_2"/>
    <property type="match status" value="1"/>
</dbReference>
<evidence type="ECO:0000256" key="12">
    <source>
        <dbReference type="ARBA" id="ARBA00022989"/>
    </source>
</evidence>
<feature type="domain" description="HMA" evidence="17">
    <location>
        <begin position="3"/>
        <end position="71"/>
    </location>
</feature>
<evidence type="ECO:0000256" key="6">
    <source>
        <dbReference type="ARBA" id="ARBA00022723"/>
    </source>
</evidence>
<dbReference type="InterPro" id="IPR023214">
    <property type="entry name" value="HAD_sf"/>
</dbReference>
<evidence type="ECO:0000256" key="4">
    <source>
        <dbReference type="ARBA" id="ARBA00022553"/>
    </source>
</evidence>
<dbReference type="Pfam" id="PF00122">
    <property type="entry name" value="E1-E2_ATPase"/>
    <property type="match status" value="1"/>
</dbReference>
<dbReference type="GO" id="GO:0005886">
    <property type="term" value="C:plasma membrane"/>
    <property type="evidence" value="ECO:0007669"/>
    <property type="project" value="UniProtKB-SubCell"/>
</dbReference>
<evidence type="ECO:0000256" key="3">
    <source>
        <dbReference type="ARBA" id="ARBA00022475"/>
    </source>
</evidence>